<accession>A0AAD1XLZ9</accession>
<gene>
    <name evidence="1" type="ORF">ECRASSUSDP1_LOCUS16513</name>
</gene>
<proteinExistence type="predicted"/>
<protein>
    <submittedName>
        <fullName evidence="1">Uncharacterized protein</fullName>
    </submittedName>
</protein>
<comment type="caution">
    <text evidence="1">The sequence shown here is derived from an EMBL/GenBank/DDBJ whole genome shotgun (WGS) entry which is preliminary data.</text>
</comment>
<organism evidence="1 2">
    <name type="scientific">Euplotes crassus</name>
    <dbReference type="NCBI Taxonomy" id="5936"/>
    <lineage>
        <taxon>Eukaryota</taxon>
        <taxon>Sar</taxon>
        <taxon>Alveolata</taxon>
        <taxon>Ciliophora</taxon>
        <taxon>Intramacronucleata</taxon>
        <taxon>Spirotrichea</taxon>
        <taxon>Hypotrichia</taxon>
        <taxon>Euplotida</taxon>
        <taxon>Euplotidae</taxon>
        <taxon>Moneuplotes</taxon>
    </lineage>
</organism>
<keyword evidence="2" id="KW-1185">Reference proteome</keyword>
<dbReference type="EMBL" id="CAMPGE010016608">
    <property type="protein sequence ID" value="CAI2375153.1"/>
    <property type="molecule type" value="Genomic_DNA"/>
</dbReference>
<name>A0AAD1XLZ9_EUPCR</name>
<evidence type="ECO:0000313" key="2">
    <source>
        <dbReference type="Proteomes" id="UP001295684"/>
    </source>
</evidence>
<dbReference type="AlphaFoldDB" id="A0AAD1XLZ9"/>
<reference evidence="1" key="1">
    <citation type="submission" date="2023-07" db="EMBL/GenBank/DDBJ databases">
        <authorList>
            <consortium name="AG Swart"/>
            <person name="Singh M."/>
            <person name="Singh A."/>
            <person name="Seah K."/>
            <person name="Emmerich C."/>
        </authorList>
    </citation>
    <scope>NUCLEOTIDE SEQUENCE</scope>
    <source>
        <strain evidence="1">DP1</strain>
    </source>
</reference>
<dbReference type="Proteomes" id="UP001295684">
    <property type="component" value="Unassembled WGS sequence"/>
</dbReference>
<sequence length="240" mass="28285">MGNSQQVSIKKLYEKMSTGENSFLPQIPDGVMLNEFERDVFYTLNFLRTQPGLMIWRLGKVRKKFKISRKKYKDRRKLLAFMAKNKEYLASPIQVDKDIYYACKYCNEKFAESDFKIGGVLLYLNKLYKNVKGFEHTSFEWKGTGEEFVMYIFLKEDFTSVEGINPFFSNSIQYFGCNFSQNTVRKSCFRLCWTCKPEPKDNTLATKGLINIFLIKNLVENLFYHRLFCLIFEVSITART</sequence>
<evidence type="ECO:0000313" key="1">
    <source>
        <dbReference type="EMBL" id="CAI2375153.1"/>
    </source>
</evidence>